<dbReference type="AlphaFoldDB" id="A0A239CXK5"/>
<name>A0A239CXK5_9ACTN</name>
<keyword evidence="3" id="KW-1185">Reference proteome</keyword>
<feature type="region of interest" description="Disordered" evidence="1">
    <location>
        <begin position="1"/>
        <end position="25"/>
    </location>
</feature>
<dbReference type="RefSeq" id="WP_089403611.1">
    <property type="nucleotide sequence ID" value="NZ_FZOH01000003.1"/>
</dbReference>
<evidence type="ECO:0000256" key="1">
    <source>
        <dbReference type="SAM" id="MobiDB-lite"/>
    </source>
</evidence>
<feature type="region of interest" description="Disordered" evidence="1">
    <location>
        <begin position="279"/>
        <end position="316"/>
    </location>
</feature>
<dbReference type="EMBL" id="FZOH01000003">
    <property type="protein sequence ID" value="SNS24488.1"/>
    <property type="molecule type" value="Genomic_DNA"/>
</dbReference>
<protein>
    <recommendedName>
        <fullName evidence="4">DivIVA protein</fullName>
    </recommendedName>
</protein>
<evidence type="ECO:0000313" key="3">
    <source>
        <dbReference type="Proteomes" id="UP000198386"/>
    </source>
</evidence>
<evidence type="ECO:0000313" key="2">
    <source>
        <dbReference type="EMBL" id="SNS24488.1"/>
    </source>
</evidence>
<gene>
    <name evidence="2" type="ORF">SAMN04488107_1865</name>
</gene>
<dbReference type="OrthoDB" id="5186272at2"/>
<reference evidence="3" key="1">
    <citation type="submission" date="2017-06" db="EMBL/GenBank/DDBJ databases">
        <authorList>
            <person name="Varghese N."/>
            <person name="Submissions S."/>
        </authorList>
    </citation>
    <scope>NUCLEOTIDE SEQUENCE [LARGE SCALE GENOMIC DNA]</scope>
    <source>
        <strain evidence="3">DSM 45423</strain>
    </source>
</reference>
<evidence type="ECO:0008006" key="4">
    <source>
        <dbReference type="Google" id="ProtNLM"/>
    </source>
</evidence>
<proteinExistence type="predicted"/>
<sequence>MGIELRTDSQTATTDLPDPRRPNVAGDLPTVLAAGPMFDRALAGYDRFQVDTYVRWAEDELATAEREREHLLARHLETATALAEARELLAHSSGGAELVRVSGRIAALLAAAADQADGIRAEARADRCAAAAEAEQVLACARGVRADAAAEAERVLAVAAARAERTAAEAGRVLEAAERARRDTDAAIAARLAEARAVEDAAAEHAAAVARRAADDAAAARLQARQEIVRMLDTGREQRQRADAEAAAARQGLDRAAAARRTALLAEVAELERRRDALRTEAAAPAGPLPAPPARRRGGHARRLLHRFRPGSLRAR</sequence>
<organism evidence="2 3">
    <name type="scientific">Geodermatophilus saharensis</name>
    <dbReference type="NCBI Taxonomy" id="1137994"/>
    <lineage>
        <taxon>Bacteria</taxon>
        <taxon>Bacillati</taxon>
        <taxon>Actinomycetota</taxon>
        <taxon>Actinomycetes</taxon>
        <taxon>Geodermatophilales</taxon>
        <taxon>Geodermatophilaceae</taxon>
        <taxon>Geodermatophilus</taxon>
    </lineage>
</organism>
<accession>A0A239CXK5</accession>
<dbReference type="Proteomes" id="UP000198386">
    <property type="component" value="Unassembled WGS sequence"/>
</dbReference>
<feature type="compositionally biased region" description="Basic residues" evidence="1">
    <location>
        <begin position="294"/>
        <end position="316"/>
    </location>
</feature>